<dbReference type="KEGG" id="nzo:SAMEA4504057_0136"/>
<dbReference type="EMBL" id="LT906434">
    <property type="protein sequence ID" value="SNU78660.1"/>
    <property type="molecule type" value="Genomic_DNA"/>
</dbReference>
<evidence type="ECO:0000313" key="2">
    <source>
        <dbReference type="EMBL" id="SNU78660.1"/>
    </source>
</evidence>
<evidence type="ECO:0000313" key="3">
    <source>
        <dbReference type="Proteomes" id="UP000215033"/>
    </source>
</evidence>
<evidence type="ECO:0000256" key="1">
    <source>
        <dbReference type="SAM" id="Phobius"/>
    </source>
</evidence>
<dbReference type="Proteomes" id="UP000215033">
    <property type="component" value="Chromosome 1"/>
</dbReference>
<keyword evidence="1" id="KW-0472">Membrane</keyword>
<organism evidence="2 3">
    <name type="scientific">Neisseria zoodegmatis</name>
    <dbReference type="NCBI Taxonomy" id="326523"/>
    <lineage>
        <taxon>Bacteria</taxon>
        <taxon>Pseudomonadati</taxon>
        <taxon>Pseudomonadota</taxon>
        <taxon>Betaproteobacteria</taxon>
        <taxon>Neisseriales</taxon>
        <taxon>Neisseriaceae</taxon>
        <taxon>Neisseria</taxon>
    </lineage>
</organism>
<keyword evidence="1" id="KW-0812">Transmembrane</keyword>
<protein>
    <recommendedName>
        <fullName evidence="4">DUF2474 domain-containing protein</fullName>
    </recommendedName>
</protein>
<dbReference type="AlphaFoldDB" id="A0AB38DML2"/>
<gene>
    <name evidence="2" type="ORF">SAMEA4504057_00136</name>
</gene>
<accession>A0AB38DML2</accession>
<feature type="transmembrane region" description="Helical" evidence="1">
    <location>
        <begin position="12"/>
        <end position="34"/>
    </location>
</feature>
<keyword evidence="1" id="KW-1133">Transmembrane helix</keyword>
<evidence type="ECO:0008006" key="4">
    <source>
        <dbReference type="Google" id="ProtNLM"/>
    </source>
</evidence>
<dbReference type="RefSeq" id="WP_255351190.1">
    <property type="nucleotide sequence ID" value="NZ_LT906434.1"/>
</dbReference>
<sequence length="43" mass="4791">MSKKIQTALWLIRLWLAAVVMCWSAAALGGYLGWLTVEKLIGQ</sequence>
<proteinExistence type="predicted"/>
<reference evidence="2 3" key="1">
    <citation type="submission" date="2017-06" db="EMBL/GenBank/DDBJ databases">
        <authorList>
            <consortium name="Pathogen Informatics"/>
        </authorList>
    </citation>
    <scope>NUCLEOTIDE SEQUENCE [LARGE SCALE GENOMIC DNA]</scope>
    <source>
        <strain evidence="2 3">NCTC12230</strain>
    </source>
</reference>
<name>A0AB38DML2_9NEIS</name>